<proteinExistence type="predicted"/>
<sequence>MPDLLSIELRVSQLEPPKRLFADFDDFDPSSQQPGATKRLRAEKEEAEQEVKTIQQQPKPLPLKYPRALFLEDTVNLLRSSFAPRYRPESVKSSVTQWVESVSGSGSETYRERHCRSDTLLGHSNCNIIPRRFTKSASNMEYRRDSEESALPSAPASAKSFLNNANLANDSLPLGYGPSAAPSLSGNSSTSGRKNLIFRSLYRDSNLWQNNIFIRSF</sequence>
<protein>
    <submittedName>
        <fullName evidence="2">Uncharacterized protein</fullName>
    </submittedName>
</protein>
<feature type="region of interest" description="Disordered" evidence="1">
    <location>
        <begin position="21"/>
        <end position="52"/>
    </location>
</feature>
<reference evidence="3" key="1">
    <citation type="journal article" date="2017" name="Genome Biol. Evol.">
        <title>The complete genome sequence of the phytopathogenic fungus Sclerotinia sclerotiorum reveals insights into the genome architecture of broad host range pathogens.</title>
        <authorList>
            <person name="Derbyshire M."/>
            <person name="Denton-Giles M."/>
            <person name="Hegedus D."/>
            <person name="Seifbarghy S."/>
            <person name="Rollins J."/>
            <person name="van Kan J."/>
            <person name="Seidl M.F."/>
            <person name="Faino L."/>
            <person name="Mbengue M."/>
            <person name="Navaud O."/>
            <person name="Raffaele S."/>
            <person name="Hammond-Kosack K."/>
            <person name="Heard S."/>
            <person name="Oliver R."/>
        </authorList>
    </citation>
    <scope>NUCLEOTIDE SEQUENCE [LARGE SCALE GENOMIC DNA]</scope>
    <source>
        <strain evidence="3">ATCC 18683 / 1980 / Ss-1</strain>
    </source>
</reference>
<dbReference type="VEuPathDB" id="FungiDB:sscle_02g019380"/>
<accession>A0A1D9PWS4</accession>
<dbReference type="Proteomes" id="UP000177798">
    <property type="component" value="Chromosome 2"/>
</dbReference>
<gene>
    <name evidence="2" type="ORF">sscle_02g019380</name>
</gene>
<dbReference type="EMBL" id="CP017815">
    <property type="protein sequence ID" value="APA07168.1"/>
    <property type="molecule type" value="Genomic_DNA"/>
</dbReference>
<dbReference type="AlphaFoldDB" id="A0A1D9PWS4"/>
<evidence type="ECO:0000313" key="3">
    <source>
        <dbReference type="Proteomes" id="UP000177798"/>
    </source>
</evidence>
<organism evidence="2 3">
    <name type="scientific">Sclerotinia sclerotiorum (strain ATCC 18683 / 1980 / Ss-1)</name>
    <name type="common">White mold</name>
    <name type="synonym">Whetzelinia sclerotiorum</name>
    <dbReference type="NCBI Taxonomy" id="665079"/>
    <lineage>
        <taxon>Eukaryota</taxon>
        <taxon>Fungi</taxon>
        <taxon>Dikarya</taxon>
        <taxon>Ascomycota</taxon>
        <taxon>Pezizomycotina</taxon>
        <taxon>Leotiomycetes</taxon>
        <taxon>Helotiales</taxon>
        <taxon>Sclerotiniaceae</taxon>
        <taxon>Sclerotinia</taxon>
    </lineage>
</organism>
<dbReference type="OrthoDB" id="3561094at2759"/>
<evidence type="ECO:0000313" key="2">
    <source>
        <dbReference type="EMBL" id="APA07168.1"/>
    </source>
</evidence>
<evidence type="ECO:0000256" key="1">
    <source>
        <dbReference type="SAM" id="MobiDB-lite"/>
    </source>
</evidence>
<name>A0A1D9PWS4_SCLS1</name>